<name>A0A942UZC9_9FIRM</name>
<keyword evidence="4" id="KW-1185">Reference proteome</keyword>
<dbReference type="AlphaFoldDB" id="A0A942UZC9"/>
<dbReference type="InterPro" id="IPR051785">
    <property type="entry name" value="MMCE/EMCE_epimerase"/>
</dbReference>
<proteinExistence type="predicted"/>
<dbReference type="CDD" id="cd06587">
    <property type="entry name" value="VOC"/>
    <property type="match status" value="1"/>
</dbReference>
<evidence type="ECO:0000313" key="3">
    <source>
        <dbReference type="EMBL" id="MBS4539086.1"/>
    </source>
</evidence>
<dbReference type="GO" id="GO:0004493">
    <property type="term" value="F:methylmalonyl-CoA epimerase activity"/>
    <property type="evidence" value="ECO:0007669"/>
    <property type="project" value="TreeGrafter"/>
</dbReference>
<dbReference type="PANTHER" id="PTHR43048">
    <property type="entry name" value="METHYLMALONYL-COA EPIMERASE"/>
    <property type="match status" value="1"/>
</dbReference>
<protein>
    <submittedName>
        <fullName evidence="3">VOC family protein</fullName>
    </submittedName>
</protein>
<dbReference type="GO" id="GO:0046491">
    <property type="term" value="P:L-methylmalonyl-CoA metabolic process"/>
    <property type="evidence" value="ECO:0007669"/>
    <property type="project" value="TreeGrafter"/>
</dbReference>
<dbReference type="PROSITE" id="PS51819">
    <property type="entry name" value="VOC"/>
    <property type="match status" value="1"/>
</dbReference>
<dbReference type="InterPro" id="IPR029068">
    <property type="entry name" value="Glyas_Bleomycin-R_OHBP_Dase"/>
</dbReference>
<gene>
    <name evidence="3" type="ORF">GOQ27_11475</name>
</gene>
<dbReference type="PANTHER" id="PTHR43048:SF3">
    <property type="entry name" value="METHYLMALONYL-COA EPIMERASE, MITOCHONDRIAL"/>
    <property type="match status" value="1"/>
</dbReference>
<organism evidence="3 4">
    <name type="scientific">Anaeromonas frigoriresistens</name>
    <dbReference type="NCBI Taxonomy" id="2683708"/>
    <lineage>
        <taxon>Bacteria</taxon>
        <taxon>Bacillati</taxon>
        <taxon>Bacillota</taxon>
        <taxon>Tissierellia</taxon>
        <taxon>Tissierellales</taxon>
        <taxon>Thermohalobacteraceae</taxon>
        <taxon>Anaeromonas</taxon>
    </lineage>
</organism>
<feature type="domain" description="VOC" evidence="2">
    <location>
        <begin position="3"/>
        <end position="120"/>
    </location>
</feature>
<dbReference type="EMBL" id="WSFT01000040">
    <property type="protein sequence ID" value="MBS4539086.1"/>
    <property type="molecule type" value="Genomic_DNA"/>
</dbReference>
<sequence length="121" mass="14089">MYDIAHIAVVVKNIDKSKEFYQKVLGCEVEGDFEDDRLKFLYLKSGNGIIELLQYKEKDVERSRGIIDHIAFTVEDLDKAIKRAKQYNALFIFDEPKIVNSMKIIFIEGPDGERIEFIENI</sequence>
<dbReference type="Proteomes" id="UP000724672">
    <property type="component" value="Unassembled WGS sequence"/>
</dbReference>
<dbReference type="SUPFAM" id="SSF54593">
    <property type="entry name" value="Glyoxalase/Bleomycin resistance protein/Dihydroxybiphenyl dioxygenase"/>
    <property type="match status" value="1"/>
</dbReference>
<reference evidence="3" key="1">
    <citation type="submission" date="2019-12" db="EMBL/GenBank/DDBJ databases">
        <title>Clostridiaceae gen. nov. sp. nov., isolated from sediment in Xinjiang, China.</title>
        <authorList>
            <person name="Zhang R."/>
        </authorList>
    </citation>
    <scope>NUCLEOTIDE SEQUENCE</scope>
    <source>
        <strain evidence="3">D2Q-11</strain>
    </source>
</reference>
<dbReference type="InterPro" id="IPR037523">
    <property type="entry name" value="VOC_core"/>
</dbReference>
<accession>A0A942UZC9</accession>
<evidence type="ECO:0000313" key="4">
    <source>
        <dbReference type="Proteomes" id="UP000724672"/>
    </source>
</evidence>
<dbReference type="InterPro" id="IPR004360">
    <property type="entry name" value="Glyas_Fos-R_dOase_dom"/>
</dbReference>
<keyword evidence="1" id="KW-0479">Metal-binding</keyword>
<dbReference type="Pfam" id="PF00903">
    <property type="entry name" value="Glyoxalase"/>
    <property type="match status" value="1"/>
</dbReference>
<comment type="caution">
    <text evidence="3">The sequence shown here is derived from an EMBL/GenBank/DDBJ whole genome shotgun (WGS) entry which is preliminary data.</text>
</comment>
<evidence type="ECO:0000256" key="1">
    <source>
        <dbReference type="ARBA" id="ARBA00022723"/>
    </source>
</evidence>
<dbReference type="RefSeq" id="WP_203367007.1">
    <property type="nucleotide sequence ID" value="NZ_WSFT01000040.1"/>
</dbReference>
<evidence type="ECO:0000259" key="2">
    <source>
        <dbReference type="PROSITE" id="PS51819"/>
    </source>
</evidence>
<dbReference type="GO" id="GO:0046872">
    <property type="term" value="F:metal ion binding"/>
    <property type="evidence" value="ECO:0007669"/>
    <property type="project" value="UniProtKB-KW"/>
</dbReference>
<dbReference type="Gene3D" id="3.10.180.10">
    <property type="entry name" value="2,3-Dihydroxybiphenyl 1,2-Dioxygenase, domain 1"/>
    <property type="match status" value="1"/>
</dbReference>